<dbReference type="PATRIC" id="fig|1403939.3.peg.564"/>
<evidence type="ECO:0000313" key="2">
    <source>
        <dbReference type="Proteomes" id="UP000018852"/>
    </source>
</evidence>
<feature type="non-terminal residue" evidence="1">
    <location>
        <position position="1"/>
    </location>
</feature>
<comment type="caution">
    <text evidence="1">The sequence shown here is derived from an EMBL/GenBank/DDBJ whole genome shotgun (WGS) entry which is preliminary data.</text>
</comment>
<accession>W1VK62</accession>
<protein>
    <submittedName>
        <fullName evidence="1">Uncharacterized protein</fullName>
    </submittedName>
</protein>
<evidence type="ECO:0000313" key="1">
    <source>
        <dbReference type="EMBL" id="ETJ06111.1"/>
    </source>
</evidence>
<sequence>CGRHWQDVLLAVGCWHTSRAKAAALGEQVAALLVQAPAHVPRLAATGVQSVYNLPDPDSGQARYQLTATATIY</sequence>
<organism evidence="1 2">
    <name type="scientific">Actinomyces urogenitalis DORA_12</name>
    <dbReference type="NCBI Taxonomy" id="1403939"/>
    <lineage>
        <taxon>Bacteria</taxon>
        <taxon>Bacillati</taxon>
        <taxon>Actinomycetota</taxon>
        <taxon>Actinomycetes</taxon>
        <taxon>Actinomycetales</taxon>
        <taxon>Actinomycetaceae</taxon>
        <taxon>Actinomyces</taxon>
    </lineage>
</organism>
<name>W1VK62_9ACTO</name>
<proteinExistence type="predicted"/>
<reference evidence="1 2" key="1">
    <citation type="submission" date="2013-12" db="EMBL/GenBank/DDBJ databases">
        <title>A Varibaculum cambriense genome reconstructed from a premature infant gut community with otherwise low bacterial novelty that shifts toward anaerobic metabolism during the third week of life.</title>
        <authorList>
            <person name="Brown C.T."/>
            <person name="Sharon I."/>
            <person name="Thomas B.C."/>
            <person name="Castelle C.J."/>
            <person name="Morowitz M.J."/>
            <person name="Banfield J.F."/>
        </authorList>
    </citation>
    <scope>NUCLEOTIDE SEQUENCE [LARGE SCALE GENOMIC DNA]</scope>
    <source>
        <strain evidence="2">DORA_12</strain>
    </source>
</reference>
<dbReference type="EMBL" id="AZLV01000375">
    <property type="protein sequence ID" value="ETJ06111.1"/>
    <property type="molecule type" value="Genomic_DNA"/>
</dbReference>
<dbReference type="Proteomes" id="UP000018852">
    <property type="component" value="Unassembled WGS sequence"/>
</dbReference>
<dbReference type="AlphaFoldDB" id="W1VK62"/>
<gene>
    <name evidence="1" type="ORF">Q605_AUC00375G0001</name>
</gene>